<feature type="transmembrane region" description="Helical" evidence="6">
    <location>
        <begin position="45"/>
        <end position="64"/>
    </location>
</feature>
<keyword evidence="4 6" id="KW-1133">Transmembrane helix</keyword>
<reference evidence="7" key="1">
    <citation type="submission" date="2020-08" db="EMBL/GenBank/DDBJ databases">
        <title>Genome public.</title>
        <authorList>
            <person name="Liu C."/>
            <person name="Sun Q."/>
        </authorList>
    </citation>
    <scope>NUCLEOTIDE SEQUENCE</scope>
    <source>
        <strain evidence="7">BX5</strain>
    </source>
</reference>
<dbReference type="Pfam" id="PF00209">
    <property type="entry name" value="SNF"/>
    <property type="match status" value="2"/>
</dbReference>
<keyword evidence="3 6" id="KW-0812">Transmembrane</keyword>
<evidence type="ECO:0000256" key="4">
    <source>
        <dbReference type="ARBA" id="ARBA00022989"/>
    </source>
</evidence>
<dbReference type="PROSITE" id="PS50267">
    <property type="entry name" value="NA_NEUROTRAN_SYMP_3"/>
    <property type="match status" value="1"/>
</dbReference>
<dbReference type="InterPro" id="IPR037272">
    <property type="entry name" value="SNS_sf"/>
</dbReference>
<feature type="transmembrane region" description="Helical" evidence="6">
    <location>
        <begin position="358"/>
        <end position="384"/>
    </location>
</feature>
<keyword evidence="8" id="KW-1185">Reference proteome</keyword>
<feature type="transmembrane region" description="Helical" evidence="6">
    <location>
        <begin position="84"/>
        <end position="107"/>
    </location>
</feature>
<dbReference type="PANTHER" id="PTHR42948:SF1">
    <property type="entry name" value="TRANSPORTER"/>
    <property type="match status" value="1"/>
</dbReference>
<gene>
    <name evidence="7" type="ORF">H8S55_07215</name>
</gene>
<comment type="caution">
    <text evidence="7">The sequence shown here is derived from an EMBL/GenBank/DDBJ whole genome shotgun (WGS) entry which is preliminary data.</text>
</comment>
<evidence type="ECO:0000256" key="2">
    <source>
        <dbReference type="ARBA" id="ARBA00022448"/>
    </source>
</evidence>
<evidence type="ECO:0000256" key="6">
    <source>
        <dbReference type="SAM" id="Phobius"/>
    </source>
</evidence>
<dbReference type="PANTHER" id="PTHR42948">
    <property type="entry name" value="TRANSPORTER"/>
    <property type="match status" value="1"/>
</dbReference>
<dbReference type="Proteomes" id="UP000602260">
    <property type="component" value="Unassembled WGS sequence"/>
</dbReference>
<accession>A0A8J6M5K8</accession>
<feature type="transmembrane region" description="Helical" evidence="6">
    <location>
        <begin position="404"/>
        <end position="426"/>
    </location>
</feature>
<dbReference type="InterPro" id="IPR047218">
    <property type="entry name" value="YocR/YhdH-like"/>
</dbReference>
<dbReference type="InterPro" id="IPR000175">
    <property type="entry name" value="Na/ntran_symport"/>
</dbReference>
<dbReference type="EMBL" id="JACOPN010000004">
    <property type="protein sequence ID" value="MBC5717106.1"/>
    <property type="molecule type" value="Genomic_DNA"/>
</dbReference>
<feature type="transmembrane region" description="Helical" evidence="6">
    <location>
        <begin position="317"/>
        <end position="346"/>
    </location>
</feature>
<proteinExistence type="predicted"/>
<evidence type="ECO:0000313" key="8">
    <source>
        <dbReference type="Proteomes" id="UP000602260"/>
    </source>
</evidence>
<feature type="transmembrane region" description="Helical" evidence="6">
    <location>
        <begin position="260"/>
        <end position="284"/>
    </location>
</feature>
<dbReference type="PRINTS" id="PR00176">
    <property type="entry name" value="NANEUSMPORT"/>
</dbReference>
<dbReference type="GO" id="GO:0016020">
    <property type="term" value="C:membrane"/>
    <property type="evidence" value="ECO:0007669"/>
    <property type="project" value="UniProtKB-SubCell"/>
</dbReference>
<feature type="transmembrane region" description="Helical" evidence="6">
    <location>
        <begin position="222"/>
        <end position="248"/>
    </location>
</feature>
<dbReference type="RefSeq" id="WP_186878408.1">
    <property type="nucleotide sequence ID" value="NZ_JACOPN010000004.1"/>
</dbReference>
<evidence type="ECO:0000256" key="3">
    <source>
        <dbReference type="ARBA" id="ARBA00022692"/>
    </source>
</evidence>
<feature type="transmembrane region" description="Helical" evidence="6">
    <location>
        <begin position="447"/>
        <end position="467"/>
    </location>
</feature>
<evidence type="ECO:0000256" key="1">
    <source>
        <dbReference type="ARBA" id="ARBA00004141"/>
    </source>
</evidence>
<comment type="subcellular location">
    <subcellularLocation>
        <location evidence="1">Membrane</location>
        <topology evidence="1">Multi-pass membrane protein</topology>
    </subcellularLocation>
</comment>
<keyword evidence="5 6" id="KW-0472">Membrane</keyword>
<protein>
    <submittedName>
        <fullName evidence="7">Sodium-dependent transporter</fullName>
    </submittedName>
</protein>
<feature type="transmembrane region" description="Helical" evidence="6">
    <location>
        <begin position="149"/>
        <end position="169"/>
    </location>
</feature>
<organism evidence="7 8">
    <name type="scientific">Flintibacter faecis</name>
    <dbReference type="NCBI Taxonomy" id="2763047"/>
    <lineage>
        <taxon>Bacteria</taxon>
        <taxon>Bacillati</taxon>
        <taxon>Bacillota</taxon>
        <taxon>Clostridia</taxon>
        <taxon>Eubacteriales</taxon>
        <taxon>Flintibacter</taxon>
    </lineage>
</organism>
<name>A0A8J6M5K8_9FIRM</name>
<evidence type="ECO:0000313" key="7">
    <source>
        <dbReference type="EMBL" id="MBC5717106.1"/>
    </source>
</evidence>
<dbReference type="AlphaFoldDB" id="A0A8J6M5K8"/>
<dbReference type="CDD" id="cd10336">
    <property type="entry name" value="SLC6sbd_Tyt1-Like"/>
    <property type="match status" value="1"/>
</dbReference>
<feature type="transmembrane region" description="Helical" evidence="6">
    <location>
        <begin position="181"/>
        <end position="202"/>
    </location>
</feature>
<dbReference type="NCBIfam" id="NF037979">
    <property type="entry name" value="Na_transp"/>
    <property type="match status" value="1"/>
</dbReference>
<evidence type="ECO:0000256" key="5">
    <source>
        <dbReference type="ARBA" id="ARBA00023136"/>
    </source>
</evidence>
<keyword evidence="2" id="KW-0813">Transport</keyword>
<dbReference type="SUPFAM" id="SSF161070">
    <property type="entry name" value="SNF-like"/>
    <property type="match status" value="1"/>
</dbReference>
<feature type="transmembrane region" description="Helical" evidence="6">
    <location>
        <begin position="12"/>
        <end position="33"/>
    </location>
</feature>
<sequence>MEHQHQHHRGQWGSNFGFLMATVGAAVGLGNIWAFPYKMGASGGFPFLLVYVILAALIGFPIMLSELAIGRKVGRSVIVSYQRLGGGVGTFIGWLAMLSPFLILSFYTVLGGYCMEYVALNLGELLGLSQLSHLSGAESFHSMLTDQPMALLFTFLFIAICFLIIRGGIKDGIERFNKVGMPALFVMLVIVIIRALTLPGAIDGLKFMFAPNFTMFKENFLGVLSAAGGQMFFSLSLAMGITVTYGSYLSKQENLVKNSALIIISDTLVAILAGMAVLPAAFALGGSGAELAGPKLLFITLQDVFNAMGTAGPLFGVLFYLLVSLAAITSAIALTEVMVTFFLDHAALKGHKPNRSRIVGLVCLAVMAVSTLVAVDGLGSNGLWVPFHQTGRNLAASWLDFMDFISEGVAMPLGALIMTLLVGWKIGPGTIRDEVMERDNPFSPRLYRFYIFAIRVIAPIGMAFILYGQLAQFFTVTVA</sequence>